<evidence type="ECO:0000256" key="2">
    <source>
        <dbReference type="SAM" id="SignalP"/>
    </source>
</evidence>
<accession>A0A8X8A8F5</accession>
<keyword evidence="2" id="KW-0732">Signal</keyword>
<evidence type="ECO:0000256" key="1">
    <source>
        <dbReference type="SAM" id="Phobius"/>
    </source>
</evidence>
<keyword evidence="1" id="KW-1133">Transmembrane helix</keyword>
<sequence>MHAFSRYPSISSLFLLALVITILCSPLTVRSWNPIVDVVGSAKDTVGSAMNETTSFAGNVINSTTNAYNYTKDAAEDVAKAANAASGSPAFLAAAGQGPLALVAAVLTGLFHLDNVKSAVSFGQCQISCLIFFDGALNGCDVGIIIHVFLPPFSLFPVQFSLAFLFCSLFPLSYRLSGESLDFKALGTSDPSCEIDGSGRLLPQESDRRMPTCRGKSAFLPT</sequence>
<keyword evidence="4" id="KW-1185">Reference proteome</keyword>
<reference evidence="3" key="1">
    <citation type="journal article" date="2020" name="bioRxiv">
        <title>Hybrid origin of Populus tomentosa Carr. identified through genome sequencing and phylogenomic analysis.</title>
        <authorList>
            <person name="An X."/>
            <person name="Gao K."/>
            <person name="Chen Z."/>
            <person name="Li J."/>
            <person name="Yang X."/>
            <person name="Yang X."/>
            <person name="Zhou J."/>
            <person name="Guo T."/>
            <person name="Zhao T."/>
            <person name="Huang S."/>
            <person name="Miao D."/>
            <person name="Khan W.U."/>
            <person name="Rao P."/>
            <person name="Ye M."/>
            <person name="Lei B."/>
            <person name="Liao W."/>
            <person name="Wang J."/>
            <person name="Ji L."/>
            <person name="Li Y."/>
            <person name="Guo B."/>
            <person name="Mustafa N.S."/>
            <person name="Li S."/>
            <person name="Yun Q."/>
            <person name="Keller S.R."/>
            <person name="Mao J."/>
            <person name="Zhang R."/>
            <person name="Strauss S.H."/>
        </authorList>
    </citation>
    <scope>NUCLEOTIDE SEQUENCE</scope>
    <source>
        <strain evidence="3">GM15</strain>
        <tissue evidence="3">Leaf</tissue>
    </source>
</reference>
<evidence type="ECO:0000313" key="4">
    <source>
        <dbReference type="Proteomes" id="UP000886885"/>
    </source>
</evidence>
<dbReference type="Proteomes" id="UP000886885">
    <property type="component" value="Chromosome 3A"/>
</dbReference>
<organism evidence="3 4">
    <name type="scientific">Populus tomentosa</name>
    <name type="common">Chinese white poplar</name>
    <dbReference type="NCBI Taxonomy" id="118781"/>
    <lineage>
        <taxon>Eukaryota</taxon>
        <taxon>Viridiplantae</taxon>
        <taxon>Streptophyta</taxon>
        <taxon>Embryophyta</taxon>
        <taxon>Tracheophyta</taxon>
        <taxon>Spermatophyta</taxon>
        <taxon>Magnoliopsida</taxon>
        <taxon>eudicotyledons</taxon>
        <taxon>Gunneridae</taxon>
        <taxon>Pentapetalae</taxon>
        <taxon>rosids</taxon>
        <taxon>fabids</taxon>
        <taxon>Malpighiales</taxon>
        <taxon>Salicaceae</taxon>
        <taxon>Saliceae</taxon>
        <taxon>Populus</taxon>
    </lineage>
</organism>
<feature type="chain" id="PRO_5036461507" evidence="2">
    <location>
        <begin position="32"/>
        <end position="222"/>
    </location>
</feature>
<dbReference type="AlphaFoldDB" id="A0A8X8A8F5"/>
<feature type="signal peptide" evidence="2">
    <location>
        <begin position="1"/>
        <end position="31"/>
    </location>
</feature>
<protein>
    <submittedName>
        <fullName evidence="3">Uncharacterized protein</fullName>
    </submittedName>
</protein>
<dbReference type="OrthoDB" id="846277at2759"/>
<evidence type="ECO:0000313" key="3">
    <source>
        <dbReference type="EMBL" id="KAG6782415.1"/>
    </source>
</evidence>
<proteinExistence type="predicted"/>
<dbReference type="EMBL" id="JAAWWB010000005">
    <property type="protein sequence ID" value="KAG6782415.1"/>
    <property type="molecule type" value="Genomic_DNA"/>
</dbReference>
<feature type="transmembrane region" description="Helical" evidence="1">
    <location>
        <begin position="156"/>
        <end position="174"/>
    </location>
</feature>
<feature type="transmembrane region" description="Helical" evidence="1">
    <location>
        <begin position="90"/>
        <end position="113"/>
    </location>
</feature>
<gene>
    <name evidence="3" type="ORF">POTOM_011815</name>
</gene>
<name>A0A8X8A8F5_POPTO</name>
<feature type="transmembrane region" description="Helical" evidence="1">
    <location>
        <begin position="125"/>
        <end position="150"/>
    </location>
</feature>
<comment type="caution">
    <text evidence="3">The sequence shown here is derived from an EMBL/GenBank/DDBJ whole genome shotgun (WGS) entry which is preliminary data.</text>
</comment>
<keyword evidence="1" id="KW-0812">Transmembrane</keyword>
<keyword evidence="1" id="KW-0472">Membrane</keyword>